<dbReference type="EMBL" id="JAJFZQ010000003">
    <property type="protein sequence ID" value="MCC3265306.1"/>
    <property type="molecule type" value="Genomic_DNA"/>
</dbReference>
<proteinExistence type="predicted"/>
<accession>A0ABS8GF90</accession>
<keyword evidence="2" id="KW-1185">Reference proteome</keyword>
<protein>
    <submittedName>
        <fullName evidence="1">Uncharacterized protein</fullName>
    </submittedName>
</protein>
<dbReference type="RefSeq" id="WP_227890133.1">
    <property type="nucleotide sequence ID" value="NZ_JAJFZQ010000003.1"/>
</dbReference>
<dbReference type="Proteomes" id="UP001139168">
    <property type="component" value="Unassembled WGS sequence"/>
</dbReference>
<organism evidence="1 2">
    <name type="scientific">Arthrobacter gengyunqii</name>
    <dbReference type="NCBI Taxonomy" id="2886940"/>
    <lineage>
        <taxon>Bacteria</taxon>
        <taxon>Bacillati</taxon>
        <taxon>Actinomycetota</taxon>
        <taxon>Actinomycetes</taxon>
        <taxon>Micrococcales</taxon>
        <taxon>Micrococcaceae</taxon>
        <taxon>Arthrobacter</taxon>
    </lineage>
</organism>
<name>A0ABS8GF90_9MICC</name>
<gene>
    <name evidence="1" type="ORF">LJ752_04485</name>
</gene>
<sequence length="141" mass="15095">MSEAALKALTDYEKLSKLKKPAKTSASSAMNLSKGVATAAAFGPLVVEISSIAEQFFRSRASAEERDRQRRAMEAKLDRIGDRAATMALTEFEPLLDAARQAIIDATAERVDLREGLNKLVAELQALIRSGEALLGMSGAG</sequence>
<comment type="caution">
    <text evidence="1">The sequence shown here is derived from an EMBL/GenBank/DDBJ whole genome shotgun (WGS) entry which is preliminary data.</text>
</comment>
<evidence type="ECO:0000313" key="1">
    <source>
        <dbReference type="EMBL" id="MCC3265306.1"/>
    </source>
</evidence>
<evidence type="ECO:0000313" key="2">
    <source>
        <dbReference type="Proteomes" id="UP001139168"/>
    </source>
</evidence>
<reference evidence="1" key="1">
    <citation type="submission" date="2021-10" db="EMBL/GenBank/DDBJ databases">
        <title>Novel species in genus Arthrobacter.</title>
        <authorList>
            <person name="Liu Y."/>
        </authorList>
    </citation>
    <scope>NUCLEOTIDE SEQUENCE</scope>
    <source>
        <strain evidence="1">Zg-Y786</strain>
    </source>
</reference>